<feature type="region of interest" description="Disordered" evidence="3">
    <location>
        <begin position="653"/>
        <end position="672"/>
    </location>
</feature>
<dbReference type="OrthoDB" id="6612025at2759"/>
<dbReference type="InterPro" id="IPR013098">
    <property type="entry name" value="Ig_I-set"/>
</dbReference>
<dbReference type="PANTHER" id="PTHR47633:SF4">
    <property type="entry name" value="MYOPALLADIN ISOFORM X1"/>
    <property type="match status" value="1"/>
</dbReference>
<dbReference type="SMART" id="SM00409">
    <property type="entry name" value="IG"/>
    <property type="match status" value="3"/>
</dbReference>
<dbReference type="InterPro" id="IPR013783">
    <property type="entry name" value="Ig-like_fold"/>
</dbReference>
<dbReference type="InterPro" id="IPR036179">
    <property type="entry name" value="Ig-like_dom_sf"/>
</dbReference>
<accession>A0A401SD06</accession>
<dbReference type="SMART" id="SM00408">
    <property type="entry name" value="IGc2"/>
    <property type="match status" value="3"/>
</dbReference>
<dbReference type="InterPro" id="IPR007110">
    <property type="entry name" value="Ig-like_dom"/>
</dbReference>
<feature type="region of interest" description="Disordered" evidence="3">
    <location>
        <begin position="382"/>
        <end position="428"/>
    </location>
</feature>
<keyword evidence="6" id="KW-1185">Reference proteome</keyword>
<dbReference type="Proteomes" id="UP000287033">
    <property type="component" value="Unassembled WGS sequence"/>
</dbReference>
<evidence type="ECO:0000256" key="2">
    <source>
        <dbReference type="ARBA" id="ARBA00023319"/>
    </source>
</evidence>
<dbReference type="InterPro" id="IPR003599">
    <property type="entry name" value="Ig_sub"/>
</dbReference>
<protein>
    <recommendedName>
        <fullName evidence="4">Ig-like domain-containing protein</fullName>
    </recommendedName>
</protein>
<organism evidence="5 6">
    <name type="scientific">Chiloscyllium punctatum</name>
    <name type="common">Brownbanded bambooshark</name>
    <name type="synonym">Hemiscyllium punctatum</name>
    <dbReference type="NCBI Taxonomy" id="137246"/>
    <lineage>
        <taxon>Eukaryota</taxon>
        <taxon>Metazoa</taxon>
        <taxon>Chordata</taxon>
        <taxon>Craniata</taxon>
        <taxon>Vertebrata</taxon>
        <taxon>Chondrichthyes</taxon>
        <taxon>Elasmobranchii</taxon>
        <taxon>Galeomorphii</taxon>
        <taxon>Galeoidea</taxon>
        <taxon>Orectolobiformes</taxon>
        <taxon>Hemiscylliidae</taxon>
        <taxon>Chiloscyllium</taxon>
    </lineage>
</organism>
<keyword evidence="1" id="KW-1015">Disulfide bond</keyword>
<dbReference type="STRING" id="137246.A0A401SD06"/>
<dbReference type="EMBL" id="BEZZ01000198">
    <property type="protein sequence ID" value="GCC28289.1"/>
    <property type="molecule type" value="Genomic_DNA"/>
</dbReference>
<dbReference type="AlphaFoldDB" id="A0A401SD06"/>
<reference evidence="5 6" key="1">
    <citation type="journal article" date="2018" name="Nat. Ecol. Evol.">
        <title>Shark genomes provide insights into elasmobranch evolution and the origin of vertebrates.</title>
        <authorList>
            <person name="Hara Y"/>
            <person name="Yamaguchi K"/>
            <person name="Onimaru K"/>
            <person name="Kadota M"/>
            <person name="Koyanagi M"/>
            <person name="Keeley SD"/>
            <person name="Tatsumi K"/>
            <person name="Tanaka K"/>
            <person name="Motone F"/>
            <person name="Kageyama Y"/>
            <person name="Nozu R"/>
            <person name="Adachi N"/>
            <person name="Nishimura O"/>
            <person name="Nakagawa R"/>
            <person name="Tanegashima C"/>
            <person name="Kiyatake I"/>
            <person name="Matsumoto R"/>
            <person name="Murakumo K"/>
            <person name="Nishida K"/>
            <person name="Terakita A"/>
            <person name="Kuratani S"/>
            <person name="Sato K"/>
            <person name="Hyodo S Kuraku.S."/>
        </authorList>
    </citation>
    <scope>NUCLEOTIDE SEQUENCE [LARGE SCALE GENOMIC DNA]</scope>
</reference>
<dbReference type="FunFam" id="2.60.40.10:FF:000256">
    <property type="entry name" value="myopalladin isoform X1"/>
    <property type="match status" value="1"/>
</dbReference>
<feature type="compositionally biased region" description="Polar residues" evidence="3">
    <location>
        <begin position="287"/>
        <end position="298"/>
    </location>
</feature>
<evidence type="ECO:0000313" key="6">
    <source>
        <dbReference type="Proteomes" id="UP000287033"/>
    </source>
</evidence>
<evidence type="ECO:0000256" key="3">
    <source>
        <dbReference type="SAM" id="MobiDB-lite"/>
    </source>
</evidence>
<dbReference type="PROSITE" id="PS50835">
    <property type="entry name" value="IG_LIKE"/>
    <property type="match status" value="3"/>
</dbReference>
<gene>
    <name evidence="5" type="ORF">chiPu_0006718</name>
</gene>
<feature type="compositionally biased region" description="Polar residues" evidence="3">
    <location>
        <begin position="319"/>
        <end position="330"/>
    </location>
</feature>
<feature type="compositionally biased region" description="Polar residues" evidence="3">
    <location>
        <begin position="87"/>
        <end position="106"/>
    </location>
</feature>
<name>A0A401SD06_CHIPU</name>
<feature type="compositionally biased region" description="Polar residues" evidence="3">
    <location>
        <begin position="392"/>
        <end position="401"/>
    </location>
</feature>
<dbReference type="FunFam" id="2.60.40.10:FF:000032">
    <property type="entry name" value="palladin isoform X1"/>
    <property type="match status" value="2"/>
</dbReference>
<dbReference type="PANTHER" id="PTHR47633">
    <property type="entry name" value="IMMUNOGLOBULIN"/>
    <property type="match status" value="1"/>
</dbReference>
<feature type="compositionally biased region" description="Low complexity" evidence="3">
    <location>
        <begin position="67"/>
        <end position="81"/>
    </location>
</feature>
<dbReference type="InterPro" id="IPR003598">
    <property type="entry name" value="Ig_sub2"/>
</dbReference>
<dbReference type="PRINTS" id="PR01832">
    <property type="entry name" value="VEGFRECEPTOR"/>
</dbReference>
<evidence type="ECO:0000256" key="1">
    <source>
        <dbReference type="ARBA" id="ARBA00023157"/>
    </source>
</evidence>
<proteinExistence type="predicted"/>
<evidence type="ECO:0000313" key="5">
    <source>
        <dbReference type="EMBL" id="GCC28289.1"/>
    </source>
</evidence>
<feature type="compositionally biased region" description="Basic and acidic residues" evidence="3">
    <location>
        <begin position="405"/>
        <end position="415"/>
    </location>
</feature>
<dbReference type="OMA" id="MEPHYSQ"/>
<feature type="region of interest" description="Disordered" evidence="3">
    <location>
        <begin position="62"/>
        <end position="106"/>
    </location>
</feature>
<evidence type="ECO:0000259" key="4">
    <source>
        <dbReference type="PROSITE" id="PS50835"/>
    </source>
</evidence>
<dbReference type="Pfam" id="PF07679">
    <property type="entry name" value="I-set"/>
    <property type="match status" value="3"/>
</dbReference>
<comment type="caution">
    <text evidence="5">The sequence shown here is derived from an EMBL/GenBank/DDBJ whole genome shotgun (WGS) entry which is preliminary data.</text>
</comment>
<sequence>MEISVDLRKTDHFLKDGKRLSPYPSLLLTGATEIDSAKRINICDSCITESIMPQVQRKSTTVSLTLAPSSGSEGSASPRSPQMYSKPVQTLSVNTQQSEETPFTTHSGVSTELAPVFTKYLQDVTSPKSQLVVLECRVQGSTPLNIQWYKEEKFIKDSADFRILRKKACLTAVPEEVCTLVITEAFPEDSGLYNCVATNRFGATSCCAQLTVYSENQRTREAQGFQSYTETHPDNSLRHLTVVNDNGIQTTVNRSNPGVLENTRQKACKRLTLGSDAQILEVRSDVDTSPTKKSQAQNHHPELYRYPSNSGKKVIKSPKPTSDEQIQGSKNAVIQDLERKLRSKSELLHDGQQRLTYEQKMARRLLGVENAASVLELQKMENEQTNQQQNTPDSQRWQAYQSPAERQKLSSREVENENASIQEKHYPPRFLQKPDESMVIQQYGLCRIDCKVSGLPPPELMWYLNGRPVQQDLGHKMLVSGKGVHSLIIDAVTESDAGQYECVAINRAGQSRFTINLEVEVRGAIQAPEFIYKLQNSRAVEGGKVKLECLVTGQPQPIIFWRKDHEMIKHDTDRISLYHSNDGKVGLEIFPVDKRDAGWYTVSAQNEAGSTICTARLDIAAWPVKQAPNTKPLKVRPTFTRYSVLNGQGFLPDPGSQYAATSHPGLVESDDL</sequence>
<dbReference type="Gene3D" id="2.60.40.10">
    <property type="entry name" value="Immunoglobulins"/>
    <property type="match status" value="3"/>
</dbReference>
<feature type="region of interest" description="Disordered" evidence="3">
    <location>
        <begin position="282"/>
        <end position="330"/>
    </location>
</feature>
<feature type="domain" description="Ig-like" evidence="4">
    <location>
        <begin position="428"/>
        <end position="520"/>
    </location>
</feature>
<feature type="domain" description="Ig-like" evidence="4">
    <location>
        <begin position="528"/>
        <end position="618"/>
    </location>
</feature>
<feature type="domain" description="Ig-like" evidence="4">
    <location>
        <begin position="115"/>
        <end position="211"/>
    </location>
</feature>
<keyword evidence="2" id="KW-0393">Immunoglobulin domain</keyword>
<dbReference type="SUPFAM" id="SSF48726">
    <property type="entry name" value="Immunoglobulin"/>
    <property type="match status" value="3"/>
</dbReference>